<gene>
    <name evidence="3" type="ORF">BWR22_10005</name>
</gene>
<feature type="transmembrane region" description="Helical" evidence="1">
    <location>
        <begin position="55"/>
        <end position="74"/>
    </location>
</feature>
<dbReference type="Proteomes" id="UP000187506">
    <property type="component" value="Chromosome"/>
</dbReference>
<keyword evidence="4" id="KW-1185">Reference proteome</keyword>
<name>A0AAC9PYB3_9FLAO</name>
<evidence type="ECO:0000313" key="4">
    <source>
        <dbReference type="Proteomes" id="UP000187506"/>
    </source>
</evidence>
<keyword evidence="1" id="KW-0472">Membrane</keyword>
<feature type="chain" id="PRO_5041942516" evidence="2">
    <location>
        <begin position="21"/>
        <end position="80"/>
    </location>
</feature>
<dbReference type="EMBL" id="CP019352">
    <property type="protein sequence ID" value="APY01509.1"/>
    <property type="molecule type" value="Genomic_DNA"/>
</dbReference>
<keyword evidence="1" id="KW-1133">Transmembrane helix</keyword>
<reference evidence="3 4" key="1">
    <citation type="submission" date="2017-01" db="EMBL/GenBank/DDBJ databases">
        <title>Complete genome of Lacinutrix venerupis DOK2-8 isolated from seawater in Dokdo.</title>
        <authorList>
            <person name="Chi W.-J."/>
            <person name="Kim J.H."/>
        </authorList>
    </citation>
    <scope>NUCLEOTIDE SEQUENCE [LARGE SCALE GENOMIC DNA]</scope>
    <source>
        <strain evidence="3 4">DOK2-8</strain>
    </source>
</reference>
<evidence type="ECO:0000256" key="2">
    <source>
        <dbReference type="SAM" id="SignalP"/>
    </source>
</evidence>
<sequence>MKKHHISFCIIFLISLECFAFQNESSTIQNTIIKNGVGLGSVIAVVTSWERNKSILFAIIHGLFSWLYVIYYAITRKEKE</sequence>
<evidence type="ECO:0000256" key="1">
    <source>
        <dbReference type="SAM" id="Phobius"/>
    </source>
</evidence>
<evidence type="ECO:0000313" key="3">
    <source>
        <dbReference type="EMBL" id="APY01509.1"/>
    </source>
</evidence>
<dbReference type="AlphaFoldDB" id="A0AAC9PYB3"/>
<dbReference type="KEGG" id="lvn:BWR22_10005"/>
<organism evidence="3 4">
    <name type="scientific">Lacinutrix venerupis</name>
    <dbReference type="NCBI Taxonomy" id="1486034"/>
    <lineage>
        <taxon>Bacteria</taxon>
        <taxon>Pseudomonadati</taxon>
        <taxon>Bacteroidota</taxon>
        <taxon>Flavobacteriia</taxon>
        <taxon>Flavobacteriales</taxon>
        <taxon>Flavobacteriaceae</taxon>
        <taxon>Lacinutrix</taxon>
    </lineage>
</organism>
<accession>A0AAC9PYB3</accession>
<protein>
    <submittedName>
        <fullName evidence="3">Uncharacterized protein</fullName>
    </submittedName>
</protein>
<dbReference type="RefSeq" id="WP_076734410.1">
    <property type="nucleotide sequence ID" value="NZ_CP019352.1"/>
</dbReference>
<feature type="signal peptide" evidence="2">
    <location>
        <begin position="1"/>
        <end position="20"/>
    </location>
</feature>
<keyword evidence="2" id="KW-0732">Signal</keyword>
<proteinExistence type="predicted"/>
<keyword evidence="1" id="KW-0812">Transmembrane</keyword>